<dbReference type="InterPro" id="IPR038222">
    <property type="entry name" value="DHHA2_dom_sf"/>
</dbReference>
<dbReference type="EC" id="3.6.1.1" evidence="2"/>
<reference evidence="2" key="1">
    <citation type="submission" date="2019-08" db="EMBL/GenBank/DDBJ databases">
        <authorList>
            <person name="Kucharzyk K."/>
            <person name="Murdoch R.W."/>
            <person name="Higgins S."/>
            <person name="Loffler F."/>
        </authorList>
    </citation>
    <scope>NUCLEOTIDE SEQUENCE</scope>
</reference>
<dbReference type="GO" id="GO:0004427">
    <property type="term" value="F:inorganic diphosphate phosphatase activity"/>
    <property type="evidence" value="ECO:0007669"/>
    <property type="project" value="UniProtKB-EC"/>
</dbReference>
<dbReference type="Pfam" id="PF02833">
    <property type="entry name" value="DHHA2"/>
    <property type="match status" value="1"/>
</dbReference>
<dbReference type="SMART" id="SM01131">
    <property type="entry name" value="DHHA2"/>
    <property type="match status" value="1"/>
</dbReference>
<proteinExistence type="predicted"/>
<accession>A0A645EWT6</accession>
<comment type="caution">
    <text evidence="2">The sequence shown here is derived from an EMBL/GenBank/DDBJ whole genome shotgun (WGS) entry which is preliminary data.</text>
</comment>
<gene>
    <name evidence="2" type="ORF">SDC9_152212</name>
</gene>
<evidence type="ECO:0000259" key="1">
    <source>
        <dbReference type="SMART" id="SM01131"/>
    </source>
</evidence>
<sequence length="173" mass="19492">MSGILLSAIISDTLHFKSATTTELDKKSAEWLAELAHIDIETYAVEMLSASVALKDATASQILNRDLKSYDIGKYHLGIGQTNYHNIEDLQAILPEFRKNLEKELQDKKLDLLVMMFTHVMAEGTMFVYAGPLSYIMSSLISTQFDETSGYDHDIISRKQQLMPKLSSILKNM</sequence>
<dbReference type="GO" id="GO:0005737">
    <property type="term" value="C:cytoplasm"/>
    <property type="evidence" value="ECO:0007669"/>
    <property type="project" value="InterPro"/>
</dbReference>
<name>A0A645EWT6_9ZZZZ</name>
<evidence type="ECO:0000313" key="2">
    <source>
        <dbReference type="EMBL" id="MPN04963.1"/>
    </source>
</evidence>
<dbReference type="InterPro" id="IPR004097">
    <property type="entry name" value="DHHA2"/>
</dbReference>
<feature type="domain" description="DHHA2" evidence="1">
    <location>
        <begin position="44"/>
        <end position="170"/>
    </location>
</feature>
<dbReference type="InterPro" id="IPR038763">
    <property type="entry name" value="DHH_sf"/>
</dbReference>
<protein>
    <submittedName>
        <fullName evidence="2">Cobalt-dependent inorganic pyrophosphatase</fullName>
        <ecNumber evidence="2">3.6.1.1</ecNumber>
    </submittedName>
</protein>
<dbReference type="Gene3D" id="3.90.1640.10">
    <property type="entry name" value="inorganic pyrophosphatase (n-terminal core)"/>
    <property type="match status" value="1"/>
</dbReference>
<dbReference type="AlphaFoldDB" id="A0A645EWT6"/>
<organism evidence="2">
    <name type="scientific">bioreactor metagenome</name>
    <dbReference type="NCBI Taxonomy" id="1076179"/>
    <lineage>
        <taxon>unclassified sequences</taxon>
        <taxon>metagenomes</taxon>
        <taxon>ecological metagenomes</taxon>
    </lineage>
</organism>
<dbReference type="EMBL" id="VSSQ01050881">
    <property type="protein sequence ID" value="MPN04963.1"/>
    <property type="molecule type" value="Genomic_DNA"/>
</dbReference>
<dbReference type="SUPFAM" id="SSF64182">
    <property type="entry name" value="DHH phosphoesterases"/>
    <property type="match status" value="1"/>
</dbReference>
<keyword evidence="2" id="KW-0378">Hydrolase</keyword>
<dbReference type="Gene3D" id="3.10.310.20">
    <property type="entry name" value="DHHA2 domain"/>
    <property type="match status" value="1"/>
</dbReference>